<evidence type="ECO:0000313" key="2">
    <source>
        <dbReference type="Proteomes" id="UP001055879"/>
    </source>
</evidence>
<protein>
    <submittedName>
        <fullName evidence="1">Uncharacterized protein</fullName>
    </submittedName>
</protein>
<name>A0ACB9DM65_ARCLA</name>
<comment type="caution">
    <text evidence="1">The sequence shown here is derived from an EMBL/GenBank/DDBJ whole genome shotgun (WGS) entry which is preliminary data.</text>
</comment>
<dbReference type="Proteomes" id="UP001055879">
    <property type="component" value="Linkage Group LG03"/>
</dbReference>
<reference evidence="1 2" key="2">
    <citation type="journal article" date="2022" name="Mol. Ecol. Resour.">
        <title>The genomes of chicory, endive, great burdock and yacon provide insights into Asteraceae paleo-polyploidization history and plant inulin production.</title>
        <authorList>
            <person name="Fan W."/>
            <person name="Wang S."/>
            <person name="Wang H."/>
            <person name="Wang A."/>
            <person name="Jiang F."/>
            <person name="Liu H."/>
            <person name="Zhao H."/>
            <person name="Xu D."/>
            <person name="Zhang Y."/>
        </authorList>
    </citation>
    <scope>NUCLEOTIDE SEQUENCE [LARGE SCALE GENOMIC DNA]</scope>
    <source>
        <strain evidence="2">cv. Niubang</strain>
    </source>
</reference>
<accession>A0ACB9DM65</accession>
<dbReference type="EMBL" id="CM042049">
    <property type="protein sequence ID" value="KAI3747759.1"/>
    <property type="molecule type" value="Genomic_DNA"/>
</dbReference>
<evidence type="ECO:0000313" key="1">
    <source>
        <dbReference type="EMBL" id="KAI3747759.1"/>
    </source>
</evidence>
<proteinExistence type="predicted"/>
<sequence length="73" mass="8131">MVKEESLSGQGQGDNTRSSWLSNMEGINGIYSIGCTGQVLFGDSIDAERATEDIARQWNTYRKLPNSKINPYM</sequence>
<reference evidence="2" key="1">
    <citation type="journal article" date="2022" name="Mol. Ecol. Resour.">
        <title>The genomes of chicory, endive, great burdock and yacon provide insights into Asteraceae palaeo-polyploidization history and plant inulin production.</title>
        <authorList>
            <person name="Fan W."/>
            <person name="Wang S."/>
            <person name="Wang H."/>
            <person name="Wang A."/>
            <person name="Jiang F."/>
            <person name="Liu H."/>
            <person name="Zhao H."/>
            <person name="Xu D."/>
            <person name="Zhang Y."/>
        </authorList>
    </citation>
    <scope>NUCLEOTIDE SEQUENCE [LARGE SCALE GENOMIC DNA]</scope>
    <source>
        <strain evidence="2">cv. Niubang</strain>
    </source>
</reference>
<gene>
    <name evidence="1" type="ORF">L6452_10395</name>
</gene>
<keyword evidence="2" id="KW-1185">Reference proteome</keyword>
<organism evidence="1 2">
    <name type="scientific">Arctium lappa</name>
    <name type="common">Greater burdock</name>
    <name type="synonym">Lappa major</name>
    <dbReference type="NCBI Taxonomy" id="4217"/>
    <lineage>
        <taxon>Eukaryota</taxon>
        <taxon>Viridiplantae</taxon>
        <taxon>Streptophyta</taxon>
        <taxon>Embryophyta</taxon>
        <taxon>Tracheophyta</taxon>
        <taxon>Spermatophyta</taxon>
        <taxon>Magnoliopsida</taxon>
        <taxon>eudicotyledons</taxon>
        <taxon>Gunneridae</taxon>
        <taxon>Pentapetalae</taxon>
        <taxon>asterids</taxon>
        <taxon>campanulids</taxon>
        <taxon>Asterales</taxon>
        <taxon>Asteraceae</taxon>
        <taxon>Carduoideae</taxon>
        <taxon>Cardueae</taxon>
        <taxon>Arctiinae</taxon>
        <taxon>Arctium</taxon>
    </lineage>
</organism>